<evidence type="ECO:0000259" key="4">
    <source>
        <dbReference type="PROSITE" id="PS50067"/>
    </source>
</evidence>
<dbReference type="GO" id="GO:0005524">
    <property type="term" value="F:ATP binding"/>
    <property type="evidence" value="ECO:0007669"/>
    <property type="project" value="UniProtKB-KW"/>
</dbReference>
<evidence type="ECO:0000256" key="2">
    <source>
        <dbReference type="ARBA" id="ARBA00022840"/>
    </source>
</evidence>
<dbReference type="InterPro" id="IPR027417">
    <property type="entry name" value="P-loop_NTPase"/>
</dbReference>
<dbReference type="GO" id="GO:0008017">
    <property type="term" value="F:microtubule binding"/>
    <property type="evidence" value="ECO:0007669"/>
    <property type="project" value="InterPro"/>
</dbReference>
<evidence type="ECO:0000313" key="6">
    <source>
        <dbReference type="Proteomes" id="UP001497644"/>
    </source>
</evidence>
<reference evidence="5" key="1">
    <citation type="submission" date="2024-04" db="EMBL/GenBank/DDBJ databases">
        <authorList>
            <consortium name="Molecular Ecology Group"/>
        </authorList>
    </citation>
    <scope>NUCLEOTIDE SEQUENCE</scope>
</reference>
<evidence type="ECO:0000313" key="5">
    <source>
        <dbReference type="EMBL" id="CAL1679484.1"/>
    </source>
</evidence>
<feature type="domain" description="Kinesin motor" evidence="4">
    <location>
        <begin position="3"/>
        <end position="69"/>
    </location>
</feature>
<keyword evidence="1" id="KW-0547">Nucleotide-binding</keyword>
<dbReference type="EMBL" id="OZ034825">
    <property type="protein sequence ID" value="CAL1679484.1"/>
    <property type="molecule type" value="Genomic_DNA"/>
</dbReference>
<gene>
    <name evidence="5" type="ORF">LPLAT_LOCUS5662</name>
</gene>
<dbReference type="Gene3D" id="3.40.850.10">
    <property type="entry name" value="Kinesin motor domain"/>
    <property type="match status" value="1"/>
</dbReference>
<sequence length="69" mass="7929">MASVKVAVRVRPFNKREVAMNEKLIVQMDGKRTRIFNTKVDEIACTLPSFSSSKSTESHLFLLFYLLHV</sequence>
<dbReference type="PANTHER" id="PTHR47117">
    <property type="entry name" value="STAR-RELATED LIPID TRANSFER PROTEIN 9"/>
    <property type="match status" value="1"/>
</dbReference>
<keyword evidence="6" id="KW-1185">Reference proteome</keyword>
<dbReference type="PROSITE" id="PS50067">
    <property type="entry name" value="KINESIN_MOTOR_2"/>
    <property type="match status" value="1"/>
</dbReference>
<dbReference type="GO" id="GO:0007018">
    <property type="term" value="P:microtubule-based movement"/>
    <property type="evidence" value="ECO:0007669"/>
    <property type="project" value="InterPro"/>
</dbReference>
<dbReference type="AlphaFoldDB" id="A0AAV2NJA3"/>
<dbReference type="Proteomes" id="UP001497644">
    <property type="component" value="Chromosome 2"/>
</dbReference>
<evidence type="ECO:0000256" key="3">
    <source>
        <dbReference type="PROSITE-ProRule" id="PRU00283"/>
    </source>
</evidence>
<accession>A0AAV2NJA3</accession>
<dbReference type="SUPFAM" id="SSF52540">
    <property type="entry name" value="P-loop containing nucleoside triphosphate hydrolases"/>
    <property type="match status" value="1"/>
</dbReference>
<evidence type="ECO:0000256" key="1">
    <source>
        <dbReference type="ARBA" id="ARBA00022741"/>
    </source>
</evidence>
<comment type="caution">
    <text evidence="3">Lacks conserved residue(s) required for the propagation of feature annotation.</text>
</comment>
<dbReference type="PANTHER" id="PTHR47117:SF6">
    <property type="entry name" value="KINESIN-LIKE PROTEIN KIF16B"/>
    <property type="match status" value="1"/>
</dbReference>
<dbReference type="InterPro" id="IPR001752">
    <property type="entry name" value="Kinesin_motor_dom"/>
</dbReference>
<organism evidence="5 6">
    <name type="scientific">Lasius platythorax</name>
    <dbReference type="NCBI Taxonomy" id="488582"/>
    <lineage>
        <taxon>Eukaryota</taxon>
        <taxon>Metazoa</taxon>
        <taxon>Ecdysozoa</taxon>
        <taxon>Arthropoda</taxon>
        <taxon>Hexapoda</taxon>
        <taxon>Insecta</taxon>
        <taxon>Pterygota</taxon>
        <taxon>Neoptera</taxon>
        <taxon>Endopterygota</taxon>
        <taxon>Hymenoptera</taxon>
        <taxon>Apocrita</taxon>
        <taxon>Aculeata</taxon>
        <taxon>Formicoidea</taxon>
        <taxon>Formicidae</taxon>
        <taxon>Formicinae</taxon>
        <taxon>Lasius</taxon>
        <taxon>Lasius</taxon>
    </lineage>
</organism>
<proteinExistence type="inferred from homology"/>
<dbReference type="GO" id="GO:0003777">
    <property type="term" value="F:microtubule motor activity"/>
    <property type="evidence" value="ECO:0007669"/>
    <property type="project" value="InterPro"/>
</dbReference>
<protein>
    <recommendedName>
        <fullName evidence="4">Kinesin motor domain-containing protein</fullName>
    </recommendedName>
</protein>
<dbReference type="InterPro" id="IPR036961">
    <property type="entry name" value="Kinesin_motor_dom_sf"/>
</dbReference>
<keyword evidence="2" id="KW-0067">ATP-binding</keyword>
<comment type="similarity">
    <text evidence="3">Belongs to the TRAFAC class myosin-kinesin ATPase superfamily. Kinesin family.</text>
</comment>
<name>A0AAV2NJA3_9HYME</name>